<dbReference type="AlphaFoldDB" id="A0AAJ0CF77"/>
<feature type="domain" description="Aminoglycoside phosphotransferase" evidence="1">
    <location>
        <begin position="82"/>
        <end position="249"/>
    </location>
</feature>
<evidence type="ECO:0000313" key="3">
    <source>
        <dbReference type="Proteomes" id="UP001251528"/>
    </source>
</evidence>
<dbReference type="PANTHER" id="PTHR21310:SF58">
    <property type="entry name" value="AMINOGLYCOSIDE PHOSPHOTRANSFERASE DOMAIN-CONTAINING PROTEIN"/>
    <property type="match status" value="1"/>
</dbReference>
<protein>
    <recommendedName>
        <fullName evidence="1">Aminoglycoside phosphotransferase domain-containing protein</fullName>
    </recommendedName>
</protein>
<dbReference type="Gene3D" id="3.90.1200.10">
    <property type="match status" value="1"/>
</dbReference>
<dbReference type="InterPro" id="IPR002575">
    <property type="entry name" value="Aminoglycoside_PTrfase"/>
</dbReference>
<proteinExistence type="predicted"/>
<evidence type="ECO:0000259" key="1">
    <source>
        <dbReference type="Pfam" id="PF01636"/>
    </source>
</evidence>
<gene>
    <name evidence="2" type="ORF">QQS21_010861</name>
</gene>
<name>A0AAJ0CF77_9HYPO</name>
<dbReference type="Pfam" id="PF01636">
    <property type="entry name" value="APH"/>
    <property type="match status" value="1"/>
</dbReference>
<keyword evidence="3" id="KW-1185">Reference proteome</keyword>
<reference evidence="2" key="1">
    <citation type="submission" date="2023-06" db="EMBL/GenBank/DDBJ databases">
        <title>Conoideocrella luteorostrata (Hypocreales: Clavicipitaceae), a potential biocontrol fungus for elongate hemlock scale in United States Christmas tree production areas.</title>
        <authorList>
            <person name="Barrett H."/>
            <person name="Lovett B."/>
            <person name="Macias A.M."/>
            <person name="Stajich J.E."/>
            <person name="Kasson M.T."/>
        </authorList>
    </citation>
    <scope>NUCLEOTIDE SEQUENCE</scope>
    <source>
        <strain evidence="2">ARSEF 14590</strain>
    </source>
</reference>
<sequence>MATHVRDSVKQIRENLWLIGDKAILHRSPAFVPEFSWKASDGSYYTISDVSVPAPSAGALPPDSIIRQVHDAGDASAVWSLGDAFLKVKLLQDRTGATRERVTLEWLAKRKLSFRVPRVLYHAQGDDRSYLIVSHIPGETLGAAWRDMEESEQEECVNCVTGIVKELSAWHGDAIAGVDGAELPESWLDVCRDPHDFTPDALRENCNELGMDCSTLIFAHNDLGPYNIIVNAQKRVVGIIDFEMAGYVPREWVRTKLDVSWGLDFAWSGVDSDDAALTEWRKRVAHQLGQEGFPEVTDMWKKWFKQRLASRG</sequence>
<accession>A0AAJ0CF77</accession>
<dbReference type="InterPro" id="IPR051678">
    <property type="entry name" value="AGP_Transferase"/>
</dbReference>
<dbReference type="PANTHER" id="PTHR21310">
    <property type="entry name" value="AMINOGLYCOSIDE PHOSPHOTRANSFERASE-RELATED-RELATED"/>
    <property type="match status" value="1"/>
</dbReference>
<dbReference type="Proteomes" id="UP001251528">
    <property type="component" value="Unassembled WGS sequence"/>
</dbReference>
<dbReference type="SUPFAM" id="SSF56112">
    <property type="entry name" value="Protein kinase-like (PK-like)"/>
    <property type="match status" value="1"/>
</dbReference>
<dbReference type="InterPro" id="IPR011009">
    <property type="entry name" value="Kinase-like_dom_sf"/>
</dbReference>
<dbReference type="Gene3D" id="3.30.200.20">
    <property type="entry name" value="Phosphorylase Kinase, domain 1"/>
    <property type="match status" value="1"/>
</dbReference>
<comment type="caution">
    <text evidence="2">The sequence shown here is derived from an EMBL/GenBank/DDBJ whole genome shotgun (WGS) entry which is preliminary data.</text>
</comment>
<organism evidence="2 3">
    <name type="scientific">Conoideocrella luteorostrata</name>
    <dbReference type="NCBI Taxonomy" id="1105319"/>
    <lineage>
        <taxon>Eukaryota</taxon>
        <taxon>Fungi</taxon>
        <taxon>Dikarya</taxon>
        <taxon>Ascomycota</taxon>
        <taxon>Pezizomycotina</taxon>
        <taxon>Sordariomycetes</taxon>
        <taxon>Hypocreomycetidae</taxon>
        <taxon>Hypocreales</taxon>
        <taxon>Clavicipitaceae</taxon>
        <taxon>Conoideocrella</taxon>
    </lineage>
</organism>
<evidence type="ECO:0000313" key="2">
    <source>
        <dbReference type="EMBL" id="KAK2591452.1"/>
    </source>
</evidence>
<dbReference type="EMBL" id="JASWJB010000334">
    <property type="protein sequence ID" value="KAK2591452.1"/>
    <property type="molecule type" value="Genomic_DNA"/>
</dbReference>